<gene>
    <name evidence="2" type="ORF">DFR42_111116</name>
</gene>
<dbReference type="EMBL" id="QJKB01000011">
    <property type="protein sequence ID" value="PXX38750.1"/>
    <property type="molecule type" value="Genomic_DNA"/>
</dbReference>
<dbReference type="PANTHER" id="PTHR41521">
    <property type="match status" value="1"/>
</dbReference>
<dbReference type="AlphaFoldDB" id="A0A318IVX2"/>
<dbReference type="Proteomes" id="UP000247792">
    <property type="component" value="Unassembled WGS sequence"/>
</dbReference>
<comment type="caution">
    <text evidence="2">The sequence shown here is derived from an EMBL/GenBank/DDBJ whole genome shotgun (WGS) entry which is preliminary data.</text>
</comment>
<dbReference type="Pfam" id="PF07045">
    <property type="entry name" value="DUF1330"/>
    <property type="match status" value="1"/>
</dbReference>
<evidence type="ECO:0000313" key="3">
    <source>
        <dbReference type="Proteomes" id="UP000247792"/>
    </source>
</evidence>
<sequence>MSKAYVVAEIQVTNADAYAEYRPLATASVAQYGGQFLVRGGTRVQKEGRDDAHNEGWRSVLVEFPSLQQAQQWYDSVEYAKAMEIRHANSIGRLFIVEGV</sequence>
<dbReference type="Gene3D" id="3.30.70.100">
    <property type="match status" value="1"/>
</dbReference>
<dbReference type="SUPFAM" id="SSF54909">
    <property type="entry name" value="Dimeric alpha+beta barrel"/>
    <property type="match status" value="1"/>
</dbReference>
<dbReference type="InterPro" id="IPR010753">
    <property type="entry name" value="DUF1330"/>
</dbReference>
<dbReference type="RefSeq" id="WP_170133660.1">
    <property type="nucleotide sequence ID" value="NZ_QJKB01000011.1"/>
</dbReference>
<dbReference type="InterPro" id="IPR011008">
    <property type="entry name" value="Dimeric_a/b-barrel"/>
</dbReference>
<dbReference type="PANTHER" id="PTHR41521:SF4">
    <property type="entry name" value="BLR0684 PROTEIN"/>
    <property type="match status" value="1"/>
</dbReference>
<reference evidence="2 3" key="1">
    <citation type="submission" date="2018-05" db="EMBL/GenBank/DDBJ databases">
        <title>Genomic Encyclopedia of Type Strains, Phase IV (KMG-IV): sequencing the most valuable type-strain genomes for metagenomic binning, comparative biology and taxonomic classification.</title>
        <authorList>
            <person name="Goeker M."/>
        </authorList>
    </citation>
    <scope>NUCLEOTIDE SEQUENCE [LARGE SCALE GENOMIC DNA]</scope>
    <source>
        <strain evidence="2 3">DSM 19792</strain>
    </source>
</reference>
<proteinExistence type="predicted"/>
<feature type="domain" description="DUF1330" evidence="1">
    <location>
        <begin position="3"/>
        <end position="100"/>
    </location>
</feature>
<evidence type="ECO:0000313" key="2">
    <source>
        <dbReference type="EMBL" id="PXX38750.1"/>
    </source>
</evidence>
<keyword evidence="3" id="KW-1185">Reference proteome</keyword>
<evidence type="ECO:0000259" key="1">
    <source>
        <dbReference type="Pfam" id="PF07045"/>
    </source>
</evidence>
<accession>A0A318IVX2</accession>
<protein>
    <submittedName>
        <fullName evidence="2">Uncharacterized protein (DUF1330 family)</fullName>
    </submittedName>
</protein>
<organism evidence="2 3">
    <name type="scientific">Undibacterium pigrum</name>
    <dbReference type="NCBI Taxonomy" id="401470"/>
    <lineage>
        <taxon>Bacteria</taxon>
        <taxon>Pseudomonadati</taxon>
        <taxon>Pseudomonadota</taxon>
        <taxon>Betaproteobacteria</taxon>
        <taxon>Burkholderiales</taxon>
        <taxon>Oxalobacteraceae</taxon>
        <taxon>Undibacterium</taxon>
    </lineage>
</organism>
<name>A0A318IVX2_9BURK</name>